<dbReference type="STRING" id="388950.GCA_001611675_02940"/>
<keyword evidence="2" id="KW-0176">Collagen</keyword>
<feature type="non-terminal residue" evidence="2">
    <location>
        <position position="1"/>
    </location>
</feature>
<dbReference type="AlphaFoldDB" id="A0A1I7KDF4"/>
<dbReference type="PANTHER" id="PTHR24023:SF1082">
    <property type="entry name" value="COLLAGEN TRIPLE HELIX REPEAT"/>
    <property type="match status" value="1"/>
</dbReference>
<dbReference type="InterPro" id="IPR008160">
    <property type="entry name" value="Collagen"/>
</dbReference>
<gene>
    <name evidence="2" type="ORF">SAMN04487941_3604</name>
</gene>
<protein>
    <submittedName>
        <fullName evidence="2">Collagen triple helix repeat-containing protein</fullName>
    </submittedName>
</protein>
<organism evidence="2 3">
    <name type="scientific">Pontibacter akesuensis</name>
    <dbReference type="NCBI Taxonomy" id="388950"/>
    <lineage>
        <taxon>Bacteria</taxon>
        <taxon>Pseudomonadati</taxon>
        <taxon>Bacteroidota</taxon>
        <taxon>Cytophagia</taxon>
        <taxon>Cytophagales</taxon>
        <taxon>Hymenobacteraceae</taxon>
        <taxon>Pontibacter</taxon>
    </lineage>
</organism>
<name>A0A1I7KDF4_9BACT</name>
<feature type="compositionally biased region" description="Low complexity" evidence="1">
    <location>
        <begin position="99"/>
        <end position="114"/>
    </location>
</feature>
<keyword evidence="3" id="KW-1185">Reference proteome</keyword>
<reference evidence="3" key="1">
    <citation type="submission" date="2016-10" db="EMBL/GenBank/DDBJ databases">
        <authorList>
            <person name="Varghese N."/>
        </authorList>
    </citation>
    <scope>NUCLEOTIDE SEQUENCE [LARGE SCALE GENOMIC DNA]</scope>
    <source>
        <strain evidence="3">DSM 18820</strain>
    </source>
</reference>
<dbReference type="Proteomes" id="UP000182491">
    <property type="component" value="Unassembled WGS sequence"/>
</dbReference>
<dbReference type="GO" id="GO:0005615">
    <property type="term" value="C:extracellular space"/>
    <property type="evidence" value="ECO:0007669"/>
    <property type="project" value="TreeGrafter"/>
</dbReference>
<sequence length="268" mass="26858">TGEQGIAGPQGPAGRDGATGPAGPQGEQGLIGPKGDQGVAGAQGEQGIAGPTGPTGAKGEQGEQGVAGPTGPVGPAGAVGPTGEQGIAGPQGPAGRDGATGPAGPQGEQGPQGEKGLDAGTRTAFLRDQRQSAQHGGSAVLNQWNTRALNILEGDNSFVELSNNRFILQPGKYTIEIMAPAYATAAHQAKLKDINTGADVLIGTTGFSHPSAPAISHSFIQGILTVSTPTTYEVQHRAGVERLFSGLGQAANFGTVEIYTQIKIMKVE</sequence>
<dbReference type="Pfam" id="PF01391">
    <property type="entry name" value="Collagen"/>
    <property type="match status" value="1"/>
</dbReference>
<dbReference type="GO" id="GO:0031012">
    <property type="term" value="C:extracellular matrix"/>
    <property type="evidence" value="ECO:0007669"/>
    <property type="project" value="TreeGrafter"/>
</dbReference>
<proteinExistence type="predicted"/>
<evidence type="ECO:0000256" key="1">
    <source>
        <dbReference type="SAM" id="MobiDB-lite"/>
    </source>
</evidence>
<accession>A0A1I7KDF4</accession>
<dbReference type="InterPro" id="IPR050149">
    <property type="entry name" value="Collagen_superfamily"/>
</dbReference>
<dbReference type="PANTHER" id="PTHR24023">
    <property type="entry name" value="COLLAGEN ALPHA"/>
    <property type="match status" value="1"/>
</dbReference>
<evidence type="ECO:0000313" key="3">
    <source>
        <dbReference type="Proteomes" id="UP000182491"/>
    </source>
</evidence>
<dbReference type="EMBL" id="FPCA01000005">
    <property type="protein sequence ID" value="SFU95521.1"/>
    <property type="molecule type" value="Genomic_DNA"/>
</dbReference>
<evidence type="ECO:0000313" key="2">
    <source>
        <dbReference type="EMBL" id="SFU95521.1"/>
    </source>
</evidence>
<feature type="region of interest" description="Disordered" evidence="1">
    <location>
        <begin position="1"/>
        <end position="118"/>
    </location>
</feature>
<feature type="compositionally biased region" description="Low complexity" evidence="1">
    <location>
        <begin position="66"/>
        <end position="82"/>
    </location>
</feature>